<evidence type="ECO:0000256" key="1">
    <source>
        <dbReference type="SAM" id="MobiDB-lite"/>
    </source>
</evidence>
<keyword evidence="2" id="KW-1133">Transmembrane helix</keyword>
<reference evidence="4" key="1">
    <citation type="submission" date="2022-12" db="EMBL/GenBank/DDBJ databases">
        <title>Genome assemblies of Blomia tropicalis.</title>
        <authorList>
            <person name="Cui Y."/>
        </authorList>
    </citation>
    <scope>NUCLEOTIDE SEQUENCE</scope>
    <source>
        <tissue evidence="4">Adult mites</tissue>
    </source>
</reference>
<comment type="caution">
    <text evidence="4">The sequence shown here is derived from an EMBL/GenBank/DDBJ whole genome shotgun (WGS) entry which is preliminary data.</text>
</comment>
<evidence type="ECO:0000313" key="4">
    <source>
        <dbReference type="EMBL" id="KAJ6224200.1"/>
    </source>
</evidence>
<feature type="domain" description="Distal membrane-arm assembly complex protein 1-like" evidence="3">
    <location>
        <begin position="169"/>
        <end position="206"/>
    </location>
</feature>
<dbReference type="Pfam" id="PF15055">
    <property type="entry name" value="DMAC1_Dmo2"/>
    <property type="match status" value="1"/>
</dbReference>
<dbReference type="Proteomes" id="UP001142055">
    <property type="component" value="Chromosome 1"/>
</dbReference>
<sequence>MKRITRAQVDTNTTSDTTISTEAKNYSSIDIISTVDKKAVLDVHLSTIDEYFEVCLRKYITNQNQIHKEKYSKPILDLYLVKGNPTLHLYSLEMLEVQQSSPSTMELLALVNRLQDELKQKSKIPLHEVKKCFMLTLVFRSLFTKNIESNNMLDRIFGYRSKSTEPPVDCFECRIIGGTGLTLLGGYVIYYSFRKRNQPAIGRLTMFVSSFLGSVVMTMGLLRLAGIHELYQPSPNDIPKNKTQTKTALTNKRSL</sequence>
<feature type="transmembrane region" description="Helical" evidence="2">
    <location>
        <begin position="205"/>
        <end position="225"/>
    </location>
</feature>
<feature type="region of interest" description="Disordered" evidence="1">
    <location>
        <begin position="235"/>
        <end position="255"/>
    </location>
</feature>
<keyword evidence="5" id="KW-1185">Reference proteome</keyword>
<organism evidence="4 5">
    <name type="scientific">Blomia tropicalis</name>
    <name type="common">Mite</name>
    <dbReference type="NCBI Taxonomy" id="40697"/>
    <lineage>
        <taxon>Eukaryota</taxon>
        <taxon>Metazoa</taxon>
        <taxon>Ecdysozoa</taxon>
        <taxon>Arthropoda</taxon>
        <taxon>Chelicerata</taxon>
        <taxon>Arachnida</taxon>
        <taxon>Acari</taxon>
        <taxon>Acariformes</taxon>
        <taxon>Sarcoptiformes</taxon>
        <taxon>Astigmata</taxon>
        <taxon>Glycyphagoidea</taxon>
        <taxon>Echimyopodidae</taxon>
        <taxon>Blomia</taxon>
    </lineage>
</organism>
<accession>A0A9Q0RS12</accession>
<evidence type="ECO:0000259" key="3">
    <source>
        <dbReference type="Pfam" id="PF15055"/>
    </source>
</evidence>
<dbReference type="EMBL" id="JAPWDV010000001">
    <property type="protein sequence ID" value="KAJ6224200.1"/>
    <property type="molecule type" value="Genomic_DNA"/>
</dbReference>
<evidence type="ECO:0000313" key="5">
    <source>
        <dbReference type="Proteomes" id="UP001142055"/>
    </source>
</evidence>
<protein>
    <recommendedName>
        <fullName evidence="3">Distal membrane-arm assembly complex protein 1-like domain-containing protein</fullName>
    </recommendedName>
</protein>
<name>A0A9Q0RS12_BLOTA</name>
<evidence type="ECO:0000256" key="2">
    <source>
        <dbReference type="SAM" id="Phobius"/>
    </source>
</evidence>
<dbReference type="InterPro" id="IPR028036">
    <property type="entry name" value="DMAC1-like_dom"/>
</dbReference>
<dbReference type="AlphaFoldDB" id="A0A9Q0RS12"/>
<keyword evidence="2" id="KW-0472">Membrane</keyword>
<gene>
    <name evidence="4" type="ORF">RDWZM_002745</name>
</gene>
<proteinExistence type="predicted"/>
<feature type="compositionally biased region" description="Polar residues" evidence="1">
    <location>
        <begin position="241"/>
        <end position="255"/>
    </location>
</feature>
<keyword evidence="2" id="KW-0812">Transmembrane</keyword>